<evidence type="ECO:0000256" key="4">
    <source>
        <dbReference type="ARBA" id="ARBA00022692"/>
    </source>
</evidence>
<evidence type="ECO:0000256" key="7">
    <source>
        <dbReference type="SAM" id="MobiDB-lite"/>
    </source>
</evidence>
<reference evidence="9 10" key="1">
    <citation type="submission" date="2016-10" db="EMBL/GenBank/DDBJ databases">
        <authorList>
            <person name="de Groot N.N."/>
        </authorList>
    </citation>
    <scope>NUCLEOTIDE SEQUENCE [LARGE SCALE GENOMIC DNA]</scope>
    <source>
        <strain evidence="9 10">DSM 17890</strain>
    </source>
</reference>
<feature type="region of interest" description="Disordered" evidence="7">
    <location>
        <begin position="478"/>
        <end position="501"/>
    </location>
</feature>
<evidence type="ECO:0000256" key="5">
    <source>
        <dbReference type="ARBA" id="ARBA00022989"/>
    </source>
</evidence>
<dbReference type="RefSeq" id="WP_092681326.1">
    <property type="nucleotide sequence ID" value="NZ_FNMZ01000003.1"/>
</dbReference>
<proteinExistence type="predicted"/>
<feature type="transmembrane region" description="Helical" evidence="8">
    <location>
        <begin position="421"/>
        <end position="440"/>
    </location>
</feature>
<keyword evidence="6 8" id="KW-0472">Membrane</keyword>
<evidence type="ECO:0000256" key="2">
    <source>
        <dbReference type="ARBA" id="ARBA00022448"/>
    </source>
</evidence>
<feature type="transmembrane region" description="Helical" evidence="8">
    <location>
        <begin position="347"/>
        <end position="369"/>
    </location>
</feature>
<dbReference type="OrthoDB" id="9806302at2"/>
<evidence type="ECO:0000256" key="6">
    <source>
        <dbReference type="ARBA" id="ARBA00023136"/>
    </source>
</evidence>
<feature type="transmembrane region" description="Helical" evidence="8">
    <location>
        <begin position="446"/>
        <end position="468"/>
    </location>
</feature>
<evidence type="ECO:0000256" key="3">
    <source>
        <dbReference type="ARBA" id="ARBA00022475"/>
    </source>
</evidence>
<keyword evidence="5 8" id="KW-1133">Transmembrane helix</keyword>
<keyword evidence="2" id="KW-0813">Transport</keyword>
<feature type="region of interest" description="Disordered" evidence="7">
    <location>
        <begin position="1"/>
        <end position="30"/>
    </location>
</feature>
<dbReference type="Pfam" id="PF01554">
    <property type="entry name" value="MatE"/>
    <property type="match status" value="2"/>
</dbReference>
<feature type="compositionally biased region" description="Pro residues" evidence="7">
    <location>
        <begin position="1"/>
        <end position="22"/>
    </location>
</feature>
<feature type="transmembrane region" description="Helical" evidence="8">
    <location>
        <begin position="286"/>
        <end position="306"/>
    </location>
</feature>
<keyword evidence="10" id="KW-1185">Reference proteome</keyword>
<feature type="transmembrane region" description="Helical" evidence="8">
    <location>
        <begin position="160"/>
        <end position="178"/>
    </location>
</feature>
<sequence length="501" mass="51923">MAEPPNPTPNPSLAPAPAPAPRPGLGEEGRFTRGSTMRHVAVMTLTGSLGLTFMFLVDFVTLLYVSMLGDERLTSAVGYAWTIQFFTVAMGMGFGVAATALVSRALGARDKARARRIAGSVMTSAFVFLLVMAFVLTAMRDWVLHLLGAEGFVHAQASDFLLVTMPTLPFMASGMLGSSVLRAMGDARRAMMVTLSAGIVVALAAPFLIFEDVFGIPALGLGIFGAAGGLALTRVWTAGMGFYYAVIHHDLVQRPRLATVLADLPAIVRIATPSALTQLSTPVANFLLTAAISGYGAGYVAGWAVVSRMTVLAFAGVFSLSSAIGGIVGQNYGAGRFDRVRMTYRDALIFCAGYVAVVWAIMAAASDALADGFSLSEEGSEVVHAFGEIGAGGFLFAGAAFVAVAAFNSLGRPVWSTCVNWARDAGAIPLMLVVFGALPFGATGVIYAQAAGGALVGVAAGLIGWRYVRRLERRAEAQAPAGTEAGTDAGTEAGLGRPAAE</sequence>
<feature type="transmembrane region" description="Helical" evidence="8">
    <location>
        <begin position="190"/>
        <end position="210"/>
    </location>
</feature>
<comment type="subcellular location">
    <subcellularLocation>
        <location evidence="1">Cell inner membrane</location>
        <topology evidence="1">Multi-pass membrane protein</topology>
    </subcellularLocation>
</comment>
<organism evidence="9 10">
    <name type="scientific">Albimonas donghaensis</name>
    <dbReference type="NCBI Taxonomy" id="356660"/>
    <lineage>
        <taxon>Bacteria</taxon>
        <taxon>Pseudomonadati</taxon>
        <taxon>Pseudomonadota</taxon>
        <taxon>Alphaproteobacteria</taxon>
        <taxon>Rhodobacterales</taxon>
        <taxon>Paracoccaceae</taxon>
        <taxon>Albimonas</taxon>
    </lineage>
</organism>
<feature type="transmembrane region" description="Helical" evidence="8">
    <location>
        <begin position="85"/>
        <end position="106"/>
    </location>
</feature>
<evidence type="ECO:0000313" key="10">
    <source>
        <dbReference type="Proteomes" id="UP000199118"/>
    </source>
</evidence>
<dbReference type="GO" id="GO:0042910">
    <property type="term" value="F:xenobiotic transmembrane transporter activity"/>
    <property type="evidence" value="ECO:0007669"/>
    <property type="project" value="InterPro"/>
</dbReference>
<name>A0A1H2YI51_9RHOB</name>
<accession>A0A1H2YI51</accession>
<dbReference type="STRING" id="356660.SAMN05444336_103136"/>
<dbReference type="PANTHER" id="PTHR43549">
    <property type="entry name" value="MULTIDRUG RESISTANCE PROTEIN YPNP-RELATED"/>
    <property type="match status" value="1"/>
</dbReference>
<evidence type="ECO:0000256" key="8">
    <source>
        <dbReference type="SAM" id="Phobius"/>
    </source>
</evidence>
<feature type="transmembrane region" description="Helical" evidence="8">
    <location>
        <begin position="118"/>
        <end position="140"/>
    </location>
</feature>
<protein>
    <submittedName>
        <fullName evidence="9">Na+-driven multidrug efflux pump</fullName>
    </submittedName>
</protein>
<feature type="transmembrane region" description="Helical" evidence="8">
    <location>
        <begin position="40"/>
        <end position="65"/>
    </location>
</feature>
<dbReference type="GO" id="GO:0005886">
    <property type="term" value="C:plasma membrane"/>
    <property type="evidence" value="ECO:0007669"/>
    <property type="project" value="UniProtKB-SubCell"/>
</dbReference>
<keyword evidence="3" id="KW-1003">Cell membrane</keyword>
<evidence type="ECO:0000313" key="9">
    <source>
        <dbReference type="EMBL" id="SDX04760.1"/>
    </source>
</evidence>
<dbReference type="InterPro" id="IPR048279">
    <property type="entry name" value="MdtK-like"/>
</dbReference>
<dbReference type="AlphaFoldDB" id="A0A1H2YI51"/>
<evidence type="ECO:0000256" key="1">
    <source>
        <dbReference type="ARBA" id="ARBA00004429"/>
    </source>
</evidence>
<dbReference type="Proteomes" id="UP000199118">
    <property type="component" value="Unassembled WGS sequence"/>
</dbReference>
<dbReference type="GO" id="GO:0015297">
    <property type="term" value="F:antiporter activity"/>
    <property type="evidence" value="ECO:0007669"/>
    <property type="project" value="InterPro"/>
</dbReference>
<dbReference type="InterPro" id="IPR002528">
    <property type="entry name" value="MATE_fam"/>
</dbReference>
<feature type="transmembrane region" description="Helical" evidence="8">
    <location>
        <begin position="216"/>
        <end position="246"/>
    </location>
</feature>
<feature type="transmembrane region" description="Helical" evidence="8">
    <location>
        <begin position="312"/>
        <end position="335"/>
    </location>
</feature>
<feature type="transmembrane region" description="Helical" evidence="8">
    <location>
        <begin position="389"/>
        <end position="409"/>
    </location>
</feature>
<gene>
    <name evidence="9" type="ORF">SAMN05444336_103136</name>
</gene>
<dbReference type="PANTHER" id="PTHR43549:SF2">
    <property type="entry name" value="MULTIDRUG RESISTANCE PROTEIN NORM-RELATED"/>
    <property type="match status" value="1"/>
</dbReference>
<dbReference type="PIRSF" id="PIRSF006603">
    <property type="entry name" value="DinF"/>
    <property type="match status" value="1"/>
</dbReference>
<dbReference type="InterPro" id="IPR052031">
    <property type="entry name" value="Membrane_Transporter-Flippase"/>
</dbReference>
<dbReference type="EMBL" id="FNMZ01000003">
    <property type="protein sequence ID" value="SDX04760.1"/>
    <property type="molecule type" value="Genomic_DNA"/>
</dbReference>
<keyword evidence="4 8" id="KW-0812">Transmembrane</keyword>